<feature type="domain" description="Methionyl/Valyl/Leucyl/Isoleucyl-tRNA synthetase anticodon-binding" evidence="16">
    <location>
        <begin position="756"/>
        <end position="900"/>
    </location>
</feature>
<sequence>MDIFAQEDMNRLTLFKYFSTYNKAYQAYQAQPAANKKVASYLVQDKSKPQVEETDVELDEAIKQKRNYEAMLKAYEPKSVEQHWMRFWESKKYFHANPQNVLNGSKKPYVMVIPPPNVTGYLHIGHGLTTAVEDSIIRRKRMLGFETLYLPGVDHAGIATHSVVEKKLLKEENKTRFQIGREAFVSKVWEWKEKHGNQITKQLRRVGGSLDWDRFHFTMDDQLSLAVKEAFCILFEKGLIYRSNRLVNWSCALKTAISDVEVNHERIEEPITRTITGHDGKYEFGVLIHFSYKLKEDPSKEIIVATTRIETMLGDVAVAVHPKDPRYKDIIGKELIHPFIPDRKMIVIADEELVDMNFGTGAVKITPAHDPNDYRCGLRHNLPQINILDDNGLINENGGPYKGLKRFDCRNKIIEDLKTIGSFKDKTKNPMSIGFCSRSGDVIEPMLRPQWYISCTEISKEMCRIVEQGELKIHPQGEFESNWFQFMRNPQDWCISRQLWWGHRIPAYQYRVKGTSTSSDGTVTTNWVVGRTEDEALERAAKNLGVSKDQIELIQDEDVLDTWFSSALFPFSTMGWPNQTDDLQAFYPNSILETGWDILFFWVARMVMMGLLLLNKLPFKDVFLHPMIRDSQGEKMSKSKGNVIDPLEIIDGCNLQTLIQKIQEGNLDKKEMNRAVQLKSKEYPEGFPECGSDALRYGLLAYMQQPRSINLDIKQIIGYREFCNKIWQSAKFGLMYIPRDFKYNRSFEYDQLLFINKWILSRFNKAVKDVNQYFDNYDFGNVTIAFQNFWRDNLCDIYLEAIKPIIYGTDEAQKNQTINTLFFVLESGLRLLHPMMPFLSEELYQKFPAFQEKGESICINAYPVENPTFDNQSLEADFNIINSIAKTIRSLIANVNLPKNVSPQCYAVLLGDNTAHLSNLITSQAKLISTLAKTSSIEIKQNEASVPAGCIPNAVGGHLIAYVNVKEYIDVITEITRQDKKLAEAQKSLDDAIKKTKIPNYETKVPENIKQANKEKIDTITQNVKLLQDIIKILKSF</sequence>
<dbReference type="GeneID" id="7830072"/>
<dbReference type="InterPro" id="IPR009080">
    <property type="entry name" value="tRNAsynth_Ia_anticodon-bd"/>
</dbReference>
<organism evidence="18 19">
    <name type="scientific">Tetrahymena thermophila (strain SB210)</name>
    <dbReference type="NCBI Taxonomy" id="312017"/>
    <lineage>
        <taxon>Eukaryota</taxon>
        <taxon>Sar</taxon>
        <taxon>Alveolata</taxon>
        <taxon>Ciliophora</taxon>
        <taxon>Intramacronucleata</taxon>
        <taxon>Oligohymenophorea</taxon>
        <taxon>Hymenostomatida</taxon>
        <taxon>Tetrahymenina</taxon>
        <taxon>Tetrahymenidae</taxon>
        <taxon>Tetrahymena</taxon>
    </lineage>
</organism>
<evidence type="ECO:0000256" key="12">
    <source>
        <dbReference type="ARBA" id="ARBA00040837"/>
    </source>
</evidence>
<dbReference type="GO" id="GO:0005739">
    <property type="term" value="C:mitochondrion"/>
    <property type="evidence" value="ECO:0007669"/>
    <property type="project" value="UniProtKB-SubCell"/>
</dbReference>
<dbReference type="SUPFAM" id="SSF52374">
    <property type="entry name" value="Nucleotidylyl transferase"/>
    <property type="match status" value="1"/>
</dbReference>
<dbReference type="OMA" id="LDTWMDS"/>
<evidence type="ECO:0000259" key="15">
    <source>
        <dbReference type="Pfam" id="PF00133"/>
    </source>
</evidence>
<dbReference type="GO" id="GO:0004832">
    <property type="term" value="F:valine-tRNA ligase activity"/>
    <property type="evidence" value="ECO:0007669"/>
    <property type="project" value="UniProtKB-EC"/>
</dbReference>
<evidence type="ECO:0000256" key="7">
    <source>
        <dbReference type="ARBA" id="ARBA00022741"/>
    </source>
</evidence>
<keyword evidence="10 14" id="KW-0030">Aminoacyl-tRNA synthetase</keyword>
<evidence type="ECO:0000256" key="8">
    <source>
        <dbReference type="ARBA" id="ARBA00022840"/>
    </source>
</evidence>
<dbReference type="InterPro" id="IPR037118">
    <property type="entry name" value="Val-tRNA_synth_C_sf"/>
</dbReference>
<dbReference type="InterPro" id="IPR002303">
    <property type="entry name" value="Valyl-tRNA_ligase"/>
</dbReference>
<evidence type="ECO:0000256" key="6">
    <source>
        <dbReference type="ARBA" id="ARBA00022598"/>
    </source>
</evidence>
<dbReference type="InterPro" id="IPR002300">
    <property type="entry name" value="aa-tRNA-synth_Ia"/>
</dbReference>
<keyword evidence="9 14" id="KW-0648">Protein biosynthesis</keyword>
<dbReference type="FunFam" id="3.40.50.620:FF:000078">
    <property type="entry name" value="Valine--tRNA ligase, mitochondrial"/>
    <property type="match status" value="1"/>
</dbReference>
<dbReference type="Pfam" id="PF10458">
    <property type="entry name" value="Val_tRNA-synt_C"/>
    <property type="match status" value="1"/>
</dbReference>
<dbReference type="Gene3D" id="3.40.50.620">
    <property type="entry name" value="HUPs"/>
    <property type="match status" value="2"/>
</dbReference>
<evidence type="ECO:0000313" key="18">
    <source>
        <dbReference type="EMBL" id="EAR85376.2"/>
    </source>
</evidence>
<dbReference type="InterPro" id="IPR009008">
    <property type="entry name" value="Val/Leu/Ile-tRNA-synth_edit"/>
</dbReference>
<evidence type="ECO:0000259" key="17">
    <source>
        <dbReference type="Pfam" id="PF10458"/>
    </source>
</evidence>
<dbReference type="Gene3D" id="1.10.730.10">
    <property type="entry name" value="Isoleucyl-tRNA Synthetase, Domain 1"/>
    <property type="match status" value="1"/>
</dbReference>
<dbReference type="FunFam" id="3.90.740.10:FF:000005">
    <property type="entry name" value="Valine--tRNA ligase, mitochondrial"/>
    <property type="match status" value="1"/>
</dbReference>
<dbReference type="EC" id="6.1.1.9" evidence="4"/>
<dbReference type="AlphaFoldDB" id="I7M6K5"/>
<dbReference type="GO" id="GO:0002161">
    <property type="term" value="F:aminoacyl-tRNA deacylase activity"/>
    <property type="evidence" value="ECO:0007669"/>
    <property type="project" value="InterPro"/>
</dbReference>
<feature type="domain" description="Valyl-tRNA synthetase tRNA-binding arm" evidence="17">
    <location>
        <begin position="970"/>
        <end position="1032"/>
    </location>
</feature>
<dbReference type="InterPro" id="IPR001412">
    <property type="entry name" value="aa-tRNA-synth_I_CS"/>
</dbReference>
<dbReference type="FunCoup" id="I7M6K5">
    <property type="interactions" value="412"/>
</dbReference>
<dbReference type="InterPro" id="IPR013155">
    <property type="entry name" value="M/V/L/I-tRNA-synth_anticd-bd"/>
</dbReference>
<feature type="domain" description="Aminoacyl-tRNA synthetase class Ia" evidence="15">
    <location>
        <begin position="84"/>
        <end position="711"/>
    </location>
</feature>
<dbReference type="KEGG" id="tet:TTHERM_00471530"/>
<keyword evidence="5" id="KW-0963">Cytoplasm</keyword>
<dbReference type="PANTHER" id="PTHR11946">
    <property type="entry name" value="VALYL-TRNA SYNTHETASES"/>
    <property type="match status" value="1"/>
</dbReference>
<evidence type="ECO:0000256" key="10">
    <source>
        <dbReference type="ARBA" id="ARBA00023146"/>
    </source>
</evidence>
<dbReference type="Proteomes" id="UP000009168">
    <property type="component" value="Unassembled WGS sequence"/>
</dbReference>
<dbReference type="Pfam" id="PF00133">
    <property type="entry name" value="tRNA-synt_1"/>
    <property type="match status" value="1"/>
</dbReference>
<protein>
    <recommendedName>
        <fullName evidence="12">Valine--tRNA ligase, mitochondrial</fullName>
        <ecNumber evidence="4">6.1.1.9</ecNumber>
    </recommendedName>
    <alternativeName>
        <fullName evidence="11">Valyl-tRNA synthetase</fullName>
    </alternativeName>
</protein>
<dbReference type="CDD" id="cd00817">
    <property type="entry name" value="ValRS_core"/>
    <property type="match status" value="1"/>
</dbReference>
<comment type="catalytic activity">
    <reaction evidence="13">
        <text>tRNA(Val) + L-valine + ATP = L-valyl-tRNA(Val) + AMP + diphosphate</text>
        <dbReference type="Rhea" id="RHEA:10704"/>
        <dbReference type="Rhea" id="RHEA-COMP:9672"/>
        <dbReference type="Rhea" id="RHEA-COMP:9708"/>
        <dbReference type="ChEBI" id="CHEBI:30616"/>
        <dbReference type="ChEBI" id="CHEBI:33019"/>
        <dbReference type="ChEBI" id="CHEBI:57762"/>
        <dbReference type="ChEBI" id="CHEBI:78442"/>
        <dbReference type="ChEBI" id="CHEBI:78537"/>
        <dbReference type="ChEBI" id="CHEBI:456215"/>
        <dbReference type="EC" id="6.1.1.9"/>
    </reaction>
</comment>
<dbReference type="FunFam" id="3.40.50.620:FF:000020">
    <property type="entry name" value="Valine--tRNA ligase, mitochondrial"/>
    <property type="match status" value="1"/>
</dbReference>
<evidence type="ECO:0000313" key="19">
    <source>
        <dbReference type="Proteomes" id="UP000009168"/>
    </source>
</evidence>
<keyword evidence="6 14" id="KW-0436">Ligase</keyword>
<gene>
    <name evidence="18" type="ORF">TTHERM_00471530</name>
</gene>
<evidence type="ECO:0000256" key="2">
    <source>
        <dbReference type="ARBA" id="ARBA00004496"/>
    </source>
</evidence>
<evidence type="ECO:0000256" key="13">
    <source>
        <dbReference type="ARBA" id="ARBA00047552"/>
    </source>
</evidence>
<dbReference type="GO" id="GO:0005829">
    <property type="term" value="C:cytosol"/>
    <property type="evidence" value="ECO:0007669"/>
    <property type="project" value="TreeGrafter"/>
</dbReference>
<dbReference type="EMBL" id="GG662622">
    <property type="protein sequence ID" value="EAR85376.2"/>
    <property type="molecule type" value="Genomic_DNA"/>
</dbReference>
<dbReference type="SUPFAM" id="SSF47323">
    <property type="entry name" value="Anticodon-binding domain of a subclass of class I aminoacyl-tRNA synthetases"/>
    <property type="match status" value="1"/>
</dbReference>
<keyword evidence="19" id="KW-1185">Reference proteome</keyword>
<dbReference type="CDD" id="cd07962">
    <property type="entry name" value="Anticodon_Ia_Val"/>
    <property type="match status" value="1"/>
</dbReference>
<dbReference type="eggNOG" id="KOG0432">
    <property type="taxonomic scope" value="Eukaryota"/>
</dbReference>
<evidence type="ECO:0000256" key="9">
    <source>
        <dbReference type="ARBA" id="ARBA00022917"/>
    </source>
</evidence>
<dbReference type="GO" id="GO:0005524">
    <property type="term" value="F:ATP binding"/>
    <property type="evidence" value="ECO:0007669"/>
    <property type="project" value="UniProtKB-KW"/>
</dbReference>
<dbReference type="PRINTS" id="PR00986">
    <property type="entry name" value="TRNASYNTHVAL"/>
</dbReference>
<dbReference type="NCBIfam" id="TIGR00422">
    <property type="entry name" value="valS"/>
    <property type="match status" value="1"/>
</dbReference>
<keyword evidence="7 14" id="KW-0547">Nucleotide-binding</keyword>
<evidence type="ECO:0000256" key="3">
    <source>
        <dbReference type="ARBA" id="ARBA00005594"/>
    </source>
</evidence>
<dbReference type="InterPro" id="IPR033705">
    <property type="entry name" value="Anticodon_Ia_Val"/>
</dbReference>
<name>I7M6K5_TETTS</name>
<dbReference type="FunFam" id="1.10.730.10:FF:000009">
    <property type="entry name" value="Valine--tRNA ligase, mitochondrial"/>
    <property type="match status" value="1"/>
</dbReference>
<dbReference type="RefSeq" id="XP_001033039.2">
    <property type="nucleotide sequence ID" value="XM_001033039.3"/>
</dbReference>
<dbReference type="HAMAP" id="MF_02004">
    <property type="entry name" value="Val_tRNA_synth_type1"/>
    <property type="match status" value="1"/>
</dbReference>
<evidence type="ECO:0000256" key="11">
    <source>
        <dbReference type="ARBA" id="ARBA00029936"/>
    </source>
</evidence>
<dbReference type="HOGENOM" id="CLU_001493_0_1_1"/>
<comment type="subcellular location">
    <subcellularLocation>
        <location evidence="2">Cytoplasm</location>
    </subcellularLocation>
    <subcellularLocation>
        <location evidence="1">Mitochondrion</location>
    </subcellularLocation>
</comment>
<evidence type="ECO:0000256" key="14">
    <source>
        <dbReference type="RuleBase" id="RU363035"/>
    </source>
</evidence>
<dbReference type="SUPFAM" id="SSF50677">
    <property type="entry name" value="ValRS/IleRS/LeuRS editing domain"/>
    <property type="match status" value="1"/>
</dbReference>
<dbReference type="STRING" id="312017.I7M6K5"/>
<dbReference type="InterPro" id="IPR014729">
    <property type="entry name" value="Rossmann-like_a/b/a_fold"/>
</dbReference>
<comment type="similarity">
    <text evidence="3 14">Belongs to the class-I aminoacyl-tRNA synthetase family.</text>
</comment>
<dbReference type="GO" id="GO:0006438">
    <property type="term" value="P:valyl-tRNA aminoacylation"/>
    <property type="evidence" value="ECO:0007669"/>
    <property type="project" value="InterPro"/>
</dbReference>
<dbReference type="PANTHER" id="PTHR11946:SF109">
    <property type="entry name" value="VALINE--TRNA LIGASE"/>
    <property type="match status" value="1"/>
</dbReference>
<dbReference type="Gene3D" id="3.90.740.10">
    <property type="entry name" value="Valyl/Leucyl/Isoleucyl-tRNA synthetase, editing domain"/>
    <property type="match status" value="1"/>
</dbReference>
<proteinExistence type="inferred from homology"/>
<keyword evidence="8 14" id="KW-0067">ATP-binding</keyword>
<dbReference type="Gene3D" id="1.10.287.380">
    <property type="entry name" value="Valyl-tRNA synthetase, C-terminal domain"/>
    <property type="match status" value="1"/>
</dbReference>
<accession>I7M6K5</accession>
<evidence type="ECO:0000259" key="16">
    <source>
        <dbReference type="Pfam" id="PF08264"/>
    </source>
</evidence>
<reference evidence="19" key="1">
    <citation type="journal article" date="2006" name="PLoS Biol.">
        <title>Macronuclear genome sequence of the ciliate Tetrahymena thermophila, a model eukaryote.</title>
        <authorList>
            <person name="Eisen J.A."/>
            <person name="Coyne R.S."/>
            <person name="Wu M."/>
            <person name="Wu D."/>
            <person name="Thiagarajan M."/>
            <person name="Wortman J.R."/>
            <person name="Badger J.H."/>
            <person name="Ren Q."/>
            <person name="Amedeo P."/>
            <person name="Jones K.M."/>
            <person name="Tallon L.J."/>
            <person name="Delcher A.L."/>
            <person name="Salzberg S.L."/>
            <person name="Silva J.C."/>
            <person name="Haas B.J."/>
            <person name="Majoros W.H."/>
            <person name="Farzad M."/>
            <person name="Carlton J.M."/>
            <person name="Smith R.K. Jr."/>
            <person name="Garg J."/>
            <person name="Pearlman R.E."/>
            <person name="Karrer K.M."/>
            <person name="Sun L."/>
            <person name="Manning G."/>
            <person name="Elde N.C."/>
            <person name="Turkewitz A.P."/>
            <person name="Asai D.J."/>
            <person name="Wilkes D.E."/>
            <person name="Wang Y."/>
            <person name="Cai H."/>
            <person name="Collins K."/>
            <person name="Stewart B.A."/>
            <person name="Lee S.R."/>
            <person name="Wilamowska K."/>
            <person name="Weinberg Z."/>
            <person name="Ruzzo W.L."/>
            <person name="Wloga D."/>
            <person name="Gaertig J."/>
            <person name="Frankel J."/>
            <person name="Tsao C.-C."/>
            <person name="Gorovsky M.A."/>
            <person name="Keeling P.J."/>
            <person name="Waller R.F."/>
            <person name="Patron N.J."/>
            <person name="Cherry J.M."/>
            <person name="Stover N.A."/>
            <person name="Krieger C.J."/>
            <person name="del Toro C."/>
            <person name="Ryder H.F."/>
            <person name="Williamson S.C."/>
            <person name="Barbeau R.A."/>
            <person name="Hamilton E.P."/>
            <person name="Orias E."/>
        </authorList>
    </citation>
    <scope>NUCLEOTIDE SEQUENCE [LARGE SCALE GENOMIC DNA]</scope>
    <source>
        <strain evidence="19">SB210</strain>
    </source>
</reference>
<dbReference type="InterPro" id="IPR019499">
    <property type="entry name" value="Val-tRNA_synth_tRNA-bd"/>
</dbReference>
<dbReference type="OrthoDB" id="629407at2759"/>
<dbReference type="NCBIfam" id="NF004349">
    <property type="entry name" value="PRK05729.1"/>
    <property type="match status" value="1"/>
</dbReference>
<evidence type="ECO:0000256" key="4">
    <source>
        <dbReference type="ARBA" id="ARBA00013169"/>
    </source>
</evidence>
<dbReference type="PROSITE" id="PS00178">
    <property type="entry name" value="AA_TRNA_LIGASE_I"/>
    <property type="match status" value="1"/>
</dbReference>
<dbReference type="InParanoid" id="I7M6K5"/>
<dbReference type="Pfam" id="PF08264">
    <property type="entry name" value="Anticodon_1"/>
    <property type="match status" value="1"/>
</dbReference>
<evidence type="ECO:0000256" key="5">
    <source>
        <dbReference type="ARBA" id="ARBA00022490"/>
    </source>
</evidence>
<evidence type="ECO:0000256" key="1">
    <source>
        <dbReference type="ARBA" id="ARBA00004173"/>
    </source>
</evidence>